<organism evidence="1 2">
    <name type="scientific">Rhodobacter xanthinilyticus</name>
    <dbReference type="NCBI Taxonomy" id="1850250"/>
    <lineage>
        <taxon>Bacteria</taxon>
        <taxon>Pseudomonadati</taxon>
        <taxon>Pseudomonadota</taxon>
        <taxon>Alphaproteobacteria</taxon>
        <taxon>Rhodobacterales</taxon>
        <taxon>Rhodobacter group</taxon>
        <taxon>Rhodobacter</taxon>
    </lineage>
</organism>
<gene>
    <name evidence="1" type="ORF">LPB142_00295</name>
</gene>
<name>A0A1D9M7Y5_9RHOB</name>
<evidence type="ECO:0008006" key="3">
    <source>
        <dbReference type="Google" id="ProtNLM"/>
    </source>
</evidence>
<dbReference type="Proteomes" id="UP000176562">
    <property type="component" value="Chromosome"/>
</dbReference>
<dbReference type="EMBL" id="CP017781">
    <property type="protein sequence ID" value="AOZ67951.1"/>
    <property type="molecule type" value="Genomic_DNA"/>
</dbReference>
<dbReference type="Pfam" id="PF09898">
    <property type="entry name" value="DUF2125"/>
    <property type="match status" value="1"/>
</dbReference>
<keyword evidence="2" id="KW-1185">Reference proteome</keyword>
<proteinExistence type="predicted"/>
<accession>A0A1D9M7Y5</accession>
<dbReference type="AlphaFoldDB" id="A0A1D9M7Y5"/>
<dbReference type="InterPro" id="IPR018666">
    <property type="entry name" value="DUF2125"/>
</dbReference>
<reference evidence="1 2" key="1">
    <citation type="submission" date="2016-10" db="EMBL/GenBank/DDBJ databases">
        <title>Rhodobacter sp. LPB0142, isolated from sea water.</title>
        <authorList>
            <person name="Kim E."/>
            <person name="Yi H."/>
        </authorList>
    </citation>
    <scope>NUCLEOTIDE SEQUENCE [LARGE SCALE GENOMIC DNA]</scope>
    <source>
        <strain evidence="1 2">LPB0142</strain>
    </source>
</reference>
<protein>
    <recommendedName>
        <fullName evidence="3">DUF2125 domain-containing protein</fullName>
    </recommendedName>
</protein>
<evidence type="ECO:0000313" key="1">
    <source>
        <dbReference type="EMBL" id="AOZ67951.1"/>
    </source>
</evidence>
<evidence type="ECO:0000313" key="2">
    <source>
        <dbReference type="Proteomes" id="UP000176562"/>
    </source>
</evidence>
<dbReference type="STRING" id="1850250.LPB142_00295"/>
<sequence length="477" mass="49392">MLLGTSALHADVSAGEVWQAWLGQYRAAGYTVTSKSETQSGDTLTISELALTQSADGATFKLMVPELTLREMGDGTVEARASQEMTAEANVTAPDEPPTEMDIKIRQADAVAIISGTPENLAYQLTAPEIVVEAEQVAGEGSAQPVKISLAATGLSGAYSVVQEAGQKITSDMKLSGVKLIASGDDPQNGGSFALDADIADVKMTAAAELPPGYKFDPNTAVPPAVDSVVTTGAAHLSLDAKDAEGPVTLKSASESTRIEAKVTAGEMHYLTAAQNSRIEMATPQLPAEVSAEIAATSFEIGMPLAKADVASPFVGKVALEGLTVSEGVWAMIDPGQQLPRDPATLIVDLSGKMRPTMDLFSAAAEAQPMPPVEIEALDINRVQLTLAGAELGGKGALSFDNATGVPVPLGAIDLSLTGANGLMDKLTTMGFLPQDQAMFAKMMLGLYAVPTGADAMSSKIEFKEGGQILANGQRIQ</sequence>
<dbReference type="KEGG" id="rhp:LPB142_00295"/>